<accession>A0A8X8IHA2</accession>
<dbReference type="Proteomes" id="UP000198711">
    <property type="component" value="Unassembled WGS sequence"/>
</dbReference>
<keyword evidence="2" id="KW-1185">Reference proteome</keyword>
<reference evidence="1 2" key="1">
    <citation type="submission" date="2016-10" db="EMBL/GenBank/DDBJ databases">
        <authorList>
            <person name="Varghese N."/>
            <person name="Submissions S."/>
        </authorList>
    </citation>
    <scope>NUCLEOTIDE SEQUENCE [LARGE SCALE GENOMIC DNA]</scope>
    <source>
        <strain evidence="1 2">DSM 25353</strain>
    </source>
</reference>
<dbReference type="AlphaFoldDB" id="A0A8X8IHA2"/>
<gene>
    <name evidence="1" type="ORF">SAMN05444410_11163</name>
</gene>
<name>A0A8X8IHA2_9BACT</name>
<organism evidence="1 2">
    <name type="scientific">Hydrobacter penzbergensis</name>
    <dbReference type="NCBI Taxonomy" id="1235997"/>
    <lineage>
        <taxon>Bacteria</taxon>
        <taxon>Pseudomonadati</taxon>
        <taxon>Bacteroidota</taxon>
        <taxon>Chitinophagia</taxon>
        <taxon>Chitinophagales</taxon>
        <taxon>Chitinophagaceae</taxon>
        <taxon>Hydrobacter</taxon>
    </lineage>
</organism>
<evidence type="ECO:0000313" key="1">
    <source>
        <dbReference type="EMBL" id="SDX22776.1"/>
    </source>
</evidence>
<comment type="caution">
    <text evidence="1">The sequence shown here is derived from an EMBL/GenBank/DDBJ whole genome shotgun (WGS) entry which is preliminary data.</text>
</comment>
<evidence type="ECO:0000313" key="2">
    <source>
        <dbReference type="Proteomes" id="UP000198711"/>
    </source>
</evidence>
<protein>
    <submittedName>
        <fullName evidence="1">Uncharacterized protein</fullName>
    </submittedName>
</protein>
<dbReference type="RefSeq" id="WP_257574959.1">
    <property type="nucleotide sequence ID" value="NZ_FNNO01000011.1"/>
</dbReference>
<dbReference type="EMBL" id="FNNO01000011">
    <property type="protein sequence ID" value="SDX22776.1"/>
    <property type="molecule type" value="Genomic_DNA"/>
</dbReference>
<proteinExistence type="predicted"/>
<sequence>MDKSKKSVTIIVRVSEDTKVELQKLADKDSRKLSDYVRLELEKHIKVRKEG</sequence>